<dbReference type="AlphaFoldDB" id="A0A6M3KM77"/>
<protein>
    <submittedName>
        <fullName evidence="3">Putative capsid protein</fullName>
    </submittedName>
</protein>
<dbReference type="Pfam" id="PF16461">
    <property type="entry name" value="Phage_TTP_12"/>
    <property type="match status" value="1"/>
</dbReference>
<evidence type="ECO:0000313" key="2">
    <source>
        <dbReference type="EMBL" id="QJA62397.1"/>
    </source>
</evidence>
<dbReference type="EMBL" id="MT142487">
    <property type="protein sequence ID" value="QJA82418.1"/>
    <property type="molecule type" value="Genomic_DNA"/>
</dbReference>
<proteinExistence type="predicted"/>
<feature type="domain" description="Lambda phage tail tube protein N-terminal" evidence="1">
    <location>
        <begin position="15"/>
        <end position="133"/>
    </location>
</feature>
<dbReference type="Gene3D" id="4.10.410.40">
    <property type="match status" value="1"/>
</dbReference>
<dbReference type="EMBL" id="MT141470">
    <property type="protein sequence ID" value="QJA62397.1"/>
    <property type="molecule type" value="Genomic_DNA"/>
</dbReference>
<sequence length="137" mass="14503">MAISGVGTQFKIGDGASNEQFTAIAEINNISGPNISRDLLETTSLDTTGGYKTFIGGFRDGGSIDLDMNFTRDSYDDFKEHVESDVVHNYQIVLPDTGATTLDFAGFVVSLGMTVAAADKIAVRASIKISGEVVLTS</sequence>
<dbReference type="InterPro" id="IPR032494">
    <property type="entry name" value="Phage_TTP_N"/>
</dbReference>
<evidence type="ECO:0000313" key="3">
    <source>
        <dbReference type="EMBL" id="QJA82418.1"/>
    </source>
</evidence>
<gene>
    <name evidence="3" type="ORF">MM415A00408_0011</name>
    <name evidence="2" type="ORF">MM415B00786_0011</name>
</gene>
<evidence type="ECO:0000259" key="1">
    <source>
        <dbReference type="Pfam" id="PF16461"/>
    </source>
</evidence>
<accession>A0A6M3KM77</accession>
<name>A0A6M3KM77_9ZZZZ</name>
<organism evidence="3">
    <name type="scientific">viral metagenome</name>
    <dbReference type="NCBI Taxonomy" id="1070528"/>
    <lineage>
        <taxon>unclassified sequences</taxon>
        <taxon>metagenomes</taxon>
        <taxon>organismal metagenomes</taxon>
    </lineage>
</organism>
<reference evidence="3" key="1">
    <citation type="submission" date="2020-03" db="EMBL/GenBank/DDBJ databases">
        <title>The deep terrestrial virosphere.</title>
        <authorList>
            <person name="Holmfeldt K."/>
            <person name="Nilsson E."/>
            <person name="Simone D."/>
            <person name="Lopez-Fernandez M."/>
            <person name="Wu X."/>
            <person name="de Brujin I."/>
            <person name="Lundin D."/>
            <person name="Andersson A."/>
            <person name="Bertilsson S."/>
            <person name="Dopson M."/>
        </authorList>
    </citation>
    <scope>NUCLEOTIDE SEQUENCE</scope>
    <source>
        <strain evidence="3">MM415A00408</strain>
        <strain evidence="2">MM415B00786</strain>
    </source>
</reference>